<evidence type="ECO:0000259" key="2">
    <source>
        <dbReference type="PROSITE" id="PS50157"/>
    </source>
</evidence>
<evidence type="ECO:0000256" key="1">
    <source>
        <dbReference type="PROSITE-ProRule" id="PRU00042"/>
    </source>
</evidence>
<dbReference type="EnsemblMetazoa" id="CJA12066.1">
    <property type="protein sequence ID" value="CJA12066.1"/>
    <property type="gene ID" value="WBGene00131270"/>
</dbReference>
<dbReference type="SMART" id="SM00355">
    <property type="entry name" value="ZnF_C2H2"/>
    <property type="match status" value="3"/>
</dbReference>
<feature type="domain" description="C2H2-type" evidence="2">
    <location>
        <begin position="39"/>
        <end position="69"/>
    </location>
</feature>
<dbReference type="PROSITE" id="PS00028">
    <property type="entry name" value="ZINC_FINGER_C2H2_1"/>
    <property type="match status" value="2"/>
</dbReference>
<dbReference type="PROSITE" id="PS50157">
    <property type="entry name" value="ZINC_FINGER_C2H2_2"/>
    <property type="match status" value="2"/>
</dbReference>
<keyword evidence="1" id="KW-0862">Zinc</keyword>
<dbReference type="GO" id="GO:0008270">
    <property type="term" value="F:zinc ion binding"/>
    <property type="evidence" value="ECO:0007669"/>
    <property type="project" value="UniProtKB-KW"/>
</dbReference>
<organism evidence="3 4">
    <name type="scientific">Caenorhabditis japonica</name>
    <dbReference type="NCBI Taxonomy" id="281687"/>
    <lineage>
        <taxon>Eukaryota</taxon>
        <taxon>Metazoa</taxon>
        <taxon>Ecdysozoa</taxon>
        <taxon>Nematoda</taxon>
        <taxon>Chromadorea</taxon>
        <taxon>Rhabditida</taxon>
        <taxon>Rhabditina</taxon>
        <taxon>Rhabditomorpha</taxon>
        <taxon>Rhabditoidea</taxon>
        <taxon>Rhabditidae</taxon>
        <taxon>Peloderinae</taxon>
        <taxon>Caenorhabditis</taxon>
    </lineage>
</organism>
<feature type="domain" description="C2H2-type" evidence="2">
    <location>
        <begin position="196"/>
        <end position="223"/>
    </location>
</feature>
<evidence type="ECO:0000313" key="3">
    <source>
        <dbReference type="EnsemblMetazoa" id="CJA12066.1"/>
    </source>
</evidence>
<accession>A0A8R1DTU8</accession>
<reference evidence="4" key="1">
    <citation type="submission" date="2010-08" db="EMBL/GenBank/DDBJ databases">
        <authorList>
            <consortium name="Caenorhabditis japonica Sequencing Consortium"/>
            <person name="Wilson R.K."/>
        </authorList>
    </citation>
    <scope>NUCLEOTIDE SEQUENCE [LARGE SCALE GENOMIC DNA]</scope>
    <source>
        <strain evidence="4">DF5081</strain>
    </source>
</reference>
<dbReference type="Proteomes" id="UP000005237">
    <property type="component" value="Unassembled WGS sequence"/>
</dbReference>
<dbReference type="Pfam" id="PF00096">
    <property type="entry name" value="zf-C2H2"/>
    <property type="match status" value="1"/>
</dbReference>
<keyword evidence="1" id="KW-0479">Metal-binding</keyword>
<keyword evidence="4" id="KW-1185">Reference proteome</keyword>
<keyword evidence="1" id="KW-0863">Zinc-finger</keyword>
<sequence length="347" mass="41279">RLHNTRHFAIPLEKKKNVGDILNKNYEDDRKLVKKNQAYDCPWDECPHSFRDPQDLRIHYMFDHESVRLFCCGERYENYDLFLEHYVTSPKETRHATWSAHECWGCQKRFIDQHDFYEHAAGCEDQINPFPCPDPLCPMKYESLMESAEHFFLWHDPAGVIHINEAVYFNLDDISPDLKIVDETQLYITHPLCCWYRCELCKTQFSSERYYQEHISQHASKPHSWLIPNILYCEQCETTSCRVQRDSIIELTNKLIDFSETATFEECEKNPLLLIWRFFLTEEYALMMKTIRALMVADNQRAEQFEIPMLDREEHPPCDDKRLANILDTLCHFLTSDVPAFSLGRKT</sequence>
<proteinExistence type="predicted"/>
<reference evidence="3" key="2">
    <citation type="submission" date="2022-06" db="UniProtKB">
        <authorList>
            <consortium name="EnsemblMetazoa"/>
        </authorList>
    </citation>
    <scope>IDENTIFICATION</scope>
    <source>
        <strain evidence="3">DF5081</strain>
    </source>
</reference>
<protein>
    <recommendedName>
        <fullName evidence="2">C2H2-type domain-containing protein</fullName>
    </recommendedName>
</protein>
<name>A0A8R1DTU8_CAEJA</name>
<dbReference type="InterPro" id="IPR013087">
    <property type="entry name" value="Znf_C2H2_type"/>
</dbReference>
<dbReference type="AlphaFoldDB" id="A0A8R1DTU8"/>
<evidence type="ECO:0000313" key="4">
    <source>
        <dbReference type="Proteomes" id="UP000005237"/>
    </source>
</evidence>